<keyword evidence="3" id="KW-1185">Reference proteome</keyword>
<evidence type="ECO:0000313" key="3">
    <source>
        <dbReference type="Proteomes" id="UP000195062"/>
    </source>
</evidence>
<dbReference type="SUPFAM" id="SSF53474">
    <property type="entry name" value="alpha/beta-Hydrolases"/>
    <property type="match status" value="1"/>
</dbReference>
<gene>
    <name evidence="2" type="ORF">CMMCAS07_09725</name>
</gene>
<comment type="caution">
    <text evidence="2">The sequence shown here is derived from an EMBL/GenBank/DDBJ whole genome shotgun (WGS) entry which is preliminary data.</text>
</comment>
<dbReference type="InterPro" id="IPR029058">
    <property type="entry name" value="AB_hydrolase_fold"/>
</dbReference>
<name>A0A251XP61_CLAMM</name>
<feature type="domain" description="Serine aminopeptidase S33" evidence="1">
    <location>
        <begin position="9"/>
        <end position="52"/>
    </location>
</feature>
<evidence type="ECO:0000313" key="2">
    <source>
        <dbReference type="EMBL" id="OUE05216.1"/>
    </source>
</evidence>
<accession>A0A251XP61</accession>
<dbReference type="Proteomes" id="UP000195062">
    <property type="component" value="Unassembled WGS sequence"/>
</dbReference>
<proteinExistence type="predicted"/>
<sequence>MHGFGGSRVETTGVFVALARRLAAAGIGVVAYDRAGHGESDGEFLDTTVMGDVADAGTCSTPSARCPRWTPATCTSSA</sequence>
<dbReference type="EMBL" id="MDHH01000001">
    <property type="protein sequence ID" value="OUE05216.1"/>
    <property type="molecule type" value="Genomic_DNA"/>
</dbReference>
<dbReference type="Gene3D" id="3.40.50.1820">
    <property type="entry name" value="alpha/beta hydrolase"/>
    <property type="match status" value="1"/>
</dbReference>
<dbReference type="Pfam" id="PF12146">
    <property type="entry name" value="Hydrolase_4"/>
    <property type="match status" value="1"/>
</dbReference>
<organism evidence="2 3">
    <name type="scientific">Clavibacter michiganensis subsp. michiganensis</name>
    <dbReference type="NCBI Taxonomy" id="33013"/>
    <lineage>
        <taxon>Bacteria</taxon>
        <taxon>Bacillati</taxon>
        <taxon>Actinomycetota</taxon>
        <taxon>Actinomycetes</taxon>
        <taxon>Micrococcales</taxon>
        <taxon>Microbacteriaceae</taxon>
        <taxon>Clavibacter</taxon>
    </lineage>
</organism>
<evidence type="ECO:0000259" key="1">
    <source>
        <dbReference type="Pfam" id="PF12146"/>
    </source>
</evidence>
<protein>
    <submittedName>
        <fullName evidence="2">Putative lysophospholipase</fullName>
    </submittedName>
</protein>
<dbReference type="InterPro" id="IPR022742">
    <property type="entry name" value="Hydrolase_4"/>
</dbReference>
<dbReference type="AlphaFoldDB" id="A0A251XP61"/>
<reference evidence="2 3" key="1">
    <citation type="submission" date="2016-08" db="EMBL/GenBank/DDBJ databases">
        <title>Genome sequence of Clavibacter michiganensis subsp. michiganensis strain CASJ007.</title>
        <authorList>
            <person name="Thapa S.P."/>
            <person name="Coaker G."/>
        </authorList>
    </citation>
    <scope>NUCLEOTIDE SEQUENCE [LARGE SCALE GENOMIC DNA]</scope>
    <source>
        <strain evidence="2">CASJ007</strain>
    </source>
</reference>